<feature type="compositionally biased region" description="Acidic residues" evidence="1">
    <location>
        <begin position="19"/>
        <end position="28"/>
    </location>
</feature>
<dbReference type="SUPFAM" id="SSF57903">
    <property type="entry name" value="FYVE/PHD zinc finger"/>
    <property type="match status" value="1"/>
</dbReference>
<protein>
    <recommendedName>
        <fullName evidence="4">Zinc finger PHD-type domain-containing protein</fullName>
    </recommendedName>
</protein>
<feature type="compositionally biased region" description="Acidic residues" evidence="1">
    <location>
        <begin position="1"/>
        <end position="10"/>
    </location>
</feature>
<feature type="compositionally biased region" description="Low complexity" evidence="1">
    <location>
        <begin position="195"/>
        <end position="213"/>
    </location>
</feature>
<feature type="compositionally biased region" description="Basic and acidic residues" evidence="1">
    <location>
        <begin position="29"/>
        <end position="62"/>
    </location>
</feature>
<feature type="region of interest" description="Disordered" evidence="1">
    <location>
        <begin position="191"/>
        <end position="224"/>
    </location>
</feature>
<accession>A0ABP1QQH1</accession>
<organism evidence="2 3">
    <name type="scientific">Orchesella dallaii</name>
    <dbReference type="NCBI Taxonomy" id="48710"/>
    <lineage>
        <taxon>Eukaryota</taxon>
        <taxon>Metazoa</taxon>
        <taxon>Ecdysozoa</taxon>
        <taxon>Arthropoda</taxon>
        <taxon>Hexapoda</taxon>
        <taxon>Collembola</taxon>
        <taxon>Entomobryomorpha</taxon>
        <taxon>Entomobryoidea</taxon>
        <taxon>Orchesellidae</taxon>
        <taxon>Orchesellinae</taxon>
        <taxon>Orchesella</taxon>
    </lineage>
</organism>
<proteinExistence type="predicted"/>
<keyword evidence="3" id="KW-1185">Reference proteome</keyword>
<gene>
    <name evidence="2" type="ORF">ODALV1_LOCUS14109</name>
</gene>
<name>A0ABP1QQH1_9HEXA</name>
<dbReference type="InterPro" id="IPR011011">
    <property type="entry name" value="Znf_FYVE_PHD"/>
</dbReference>
<evidence type="ECO:0000313" key="3">
    <source>
        <dbReference type="Proteomes" id="UP001642540"/>
    </source>
</evidence>
<sequence length="311" mass="34703">MSTSDRDDESDAGRGDVFSVEEIENEGVEDVRDLFQEDTEGGDKQPDEPKAGNSKKNDEKAEPSPSTSKKSTAKRQRRSKSGKSTPPYPSTRKDRAEVKEKTHRKVDELDNRRRNERVKEFCSRITREAEAQQKDFPDNLELSFAAKFTPFKKSSQPGAAITWNFGKPSTPEYITLAQVREIMEELRNMPPADVAPTTSAPTAEPTASTSATTVHQEHATPTKTSTAAVIFPSPPKRTFVQTPRCSKKTCAFPKKSGVEEVWIACEFVSADGKNCEYWIHAFCLGFPAATEEQVSNMPAYYCPTHLHGYKK</sequence>
<evidence type="ECO:0000256" key="1">
    <source>
        <dbReference type="SAM" id="MobiDB-lite"/>
    </source>
</evidence>
<evidence type="ECO:0000313" key="2">
    <source>
        <dbReference type="EMBL" id="CAL8110279.1"/>
    </source>
</evidence>
<feature type="region of interest" description="Disordered" evidence="1">
    <location>
        <begin position="1"/>
        <end position="115"/>
    </location>
</feature>
<dbReference type="Proteomes" id="UP001642540">
    <property type="component" value="Unassembled WGS sequence"/>
</dbReference>
<dbReference type="EMBL" id="CAXLJM020000043">
    <property type="protein sequence ID" value="CAL8110279.1"/>
    <property type="molecule type" value="Genomic_DNA"/>
</dbReference>
<reference evidence="2 3" key="1">
    <citation type="submission" date="2024-08" db="EMBL/GenBank/DDBJ databases">
        <authorList>
            <person name="Cucini C."/>
            <person name="Frati F."/>
        </authorList>
    </citation>
    <scope>NUCLEOTIDE SEQUENCE [LARGE SCALE GENOMIC DNA]</scope>
</reference>
<comment type="caution">
    <text evidence="2">The sequence shown here is derived from an EMBL/GenBank/DDBJ whole genome shotgun (WGS) entry which is preliminary data.</text>
</comment>
<feature type="compositionally biased region" description="Basic residues" evidence="1">
    <location>
        <begin position="71"/>
        <end position="81"/>
    </location>
</feature>
<evidence type="ECO:0008006" key="4">
    <source>
        <dbReference type="Google" id="ProtNLM"/>
    </source>
</evidence>
<feature type="compositionally biased region" description="Basic and acidic residues" evidence="1">
    <location>
        <begin position="91"/>
        <end position="115"/>
    </location>
</feature>